<proteinExistence type="predicted"/>
<keyword evidence="2" id="KW-1003">Cell membrane</keyword>
<keyword evidence="10" id="KW-1185">Reference proteome</keyword>
<feature type="domain" description="MacB-like periplasmic core" evidence="8">
    <location>
        <begin position="21"/>
        <end position="242"/>
    </location>
</feature>
<feature type="transmembrane region" description="Helical" evidence="6">
    <location>
        <begin position="20"/>
        <end position="42"/>
    </location>
</feature>
<reference evidence="9 10" key="1">
    <citation type="submission" date="2019-07" db="EMBL/GenBank/DDBJ databases">
        <authorList>
            <person name="Huq M.A."/>
        </authorList>
    </citation>
    <scope>NUCLEOTIDE SEQUENCE [LARGE SCALE GENOMIC DNA]</scope>
    <source>
        <strain evidence="9 10">MAH-19</strain>
    </source>
</reference>
<feature type="transmembrane region" description="Helical" evidence="6">
    <location>
        <begin position="756"/>
        <end position="776"/>
    </location>
</feature>
<feature type="domain" description="ABC3 transporter permease C-terminal" evidence="7">
    <location>
        <begin position="675"/>
        <end position="783"/>
    </location>
</feature>
<evidence type="ECO:0000256" key="5">
    <source>
        <dbReference type="ARBA" id="ARBA00023136"/>
    </source>
</evidence>
<evidence type="ECO:0000313" key="10">
    <source>
        <dbReference type="Proteomes" id="UP000318733"/>
    </source>
</evidence>
<dbReference type="AlphaFoldDB" id="A0A556MWE4"/>
<evidence type="ECO:0000256" key="4">
    <source>
        <dbReference type="ARBA" id="ARBA00022989"/>
    </source>
</evidence>
<dbReference type="RefSeq" id="WP_144247746.1">
    <property type="nucleotide sequence ID" value="NZ_VLPK01000001.1"/>
</dbReference>
<dbReference type="Pfam" id="PF02687">
    <property type="entry name" value="FtsX"/>
    <property type="match status" value="2"/>
</dbReference>
<feature type="transmembrane region" description="Helical" evidence="6">
    <location>
        <begin position="381"/>
        <end position="406"/>
    </location>
</feature>
<evidence type="ECO:0000259" key="8">
    <source>
        <dbReference type="Pfam" id="PF12704"/>
    </source>
</evidence>
<feature type="transmembrane region" description="Helical" evidence="6">
    <location>
        <begin position="340"/>
        <end position="361"/>
    </location>
</feature>
<dbReference type="InterPro" id="IPR003838">
    <property type="entry name" value="ABC3_permease_C"/>
</dbReference>
<evidence type="ECO:0000256" key="3">
    <source>
        <dbReference type="ARBA" id="ARBA00022692"/>
    </source>
</evidence>
<comment type="subcellular location">
    <subcellularLocation>
        <location evidence="1">Cell membrane</location>
        <topology evidence="1">Multi-pass membrane protein</topology>
    </subcellularLocation>
</comment>
<evidence type="ECO:0000256" key="1">
    <source>
        <dbReference type="ARBA" id="ARBA00004651"/>
    </source>
</evidence>
<keyword evidence="5 6" id="KW-0472">Membrane</keyword>
<evidence type="ECO:0000256" key="2">
    <source>
        <dbReference type="ARBA" id="ARBA00022475"/>
    </source>
</evidence>
<keyword evidence="3 6" id="KW-0812">Transmembrane</keyword>
<dbReference type="OrthoDB" id="1451596at2"/>
<feature type="transmembrane region" description="Helical" evidence="6">
    <location>
        <begin position="708"/>
        <end position="736"/>
    </location>
</feature>
<dbReference type="PANTHER" id="PTHR30572">
    <property type="entry name" value="MEMBRANE COMPONENT OF TRANSPORTER-RELATED"/>
    <property type="match status" value="1"/>
</dbReference>
<feature type="transmembrane region" description="Helical" evidence="6">
    <location>
        <begin position="672"/>
        <end position="696"/>
    </location>
</feature>
<comment type="caution">
    <text evidence="9">The sequence shown here is derived from an EMBL/GenBank/DDBJ whole genome shotgun (WGS) entry which is preliminary data.</text>
</comment>
<gene>
    <name evidence="9" type="ORF">FO440_08420</name>
</gene>
<dbReference type="GO" id="GO:0022857">
    <property type="term" value="F:transmembrane transporter activity"/>
    <property type="evidence" value="ECO:0007669"/>
    <property type="project" value="TreeGrafter"/>
</dbReference>
<dbReference type="GO" id="GO:0005886">
    <property type="term" value="C:plasma membrane"/>
    <property type="evidence" value="ECO:0007669"/>
    <property type="project" value="UniProtKB-SubCell"/>
</dbReference>
<organism evidence="9 10">
    <name type="scientific">Mucilaginibacter corticis</name>
    <dbReference type="NCBI Taxonomy" id="2597670"/>
    <lineage>
        <taxon>Bacteria</taxon>
        <taxon>Pseudomonadati</taxon>
        <taxon>Bacteroidota</taxon>
        <taxon>Sphingobacteriia</taxon>
        <taxon>Sphingobacteriales</taxon>
        <taxon>Sphingobacteriaceae</taxon>
        <taxon>Mucilaginibacter</taxon>
    </lineage>
</organism>
<dbReference type="Proteomes" id="UP000318733">
    <property type="component" value="Unassembled WGS sequence"/>
</dbReference>
<dbReference type="Pfam" id="PF12704">
    <property type="entry name" value="MacB_PCD"/>
    <property type="match status" value="2"/>
</dbReference>
<feature type="transmembrane region" description="Helical" evidence="6">
    <location>
        <begin position="289"/>
        <end position="311"/>
    </location>
</feature>
<evidence type="ECO:0000256" key="6">
    <source>
        <dbReference type="SAM" id="Phobius"/>
    </source>
</evidence>
<dbReference type="InterPro" id="IPR050250">
    <property type="entry name" value="Macrolide_Exporter_MacB"/>
</dbReference>
<feature type="domain" description="ABC3 transporter permease C-terminal" evidence="7">
    <location>
        <begin position="294"/>
        <end position="411"/>
    </location>
</feature>
<dbReference type="EMBL" id="VLPK01000001">
    <property type="protein sequence ID" value="TSJ44183.1"/>
    <property type="molecule type" value="Genomic_DNA"/>
</dbReference>
<evidence type="ECO:0000259" key="7">
    <source>
        <dbReference type="Pfam" id="PF02687"/>
    </source>
</evidence>
<keyword evidence="4 6" id="KW-1133">Transmembrane helix</keyword>
<sequence length="795" mass="88855">MIKNYIKIAWRSLSKNKFTALINIGGLSIGMAVALLIGLWVYNEFTFDHYHKNYKNIVRVIQNETMNGEVNTNRSLPMPLGYQLSREYQHDFKAVVMVRPTQNVLTADNRKLRVNGMFMQAKGPEMFTLRRLKGSLNTLSDPSSVILSASLAKALFGDVDPINRPLKIDNKLNVKVAGVYEDLPKTTSLKEHSDYIASWELYMTTSPDLKDAVTMWGRNSWAIYAELQPNADINVVNTHIKDLKMKGLALNHDEVGLSFKAQLFLQRMGDWRLYQEFKNGKNVGGEIQFVKMFIMIGVFVLLLACINFMNLSTARSEKRAKEVGIRKAIGSLRSQLVAQFYAESLLLAFLAFFFALLMVQLSLTWFNQVAQSDIHIPYTNYFFWLLCIFFTVFTGVLAGSYPALYLSSFNPVKVLKGTFKAGQMAAIPRKALVVVQFAVSVALIIGTVVIFMEVNYSKDRPVGYSQKGLLLTQNITGGTQHYEAFKHDLITSGAVAAMSIATSPVTEIWNNFSGLSWEGKDPKLQDNFGIVAVSRDHGATVGWKIMAGRDFSPELGTDSSAIIINESAAHFMNLKNPLGKIVHFDSNYTIIGIVKDVVTSPFEPAKPTLYGFLKGTGDVLQIRVNPKMSMAEALPKIKKIYNAYDPESPFDYHFVDTDYAKKFATEERVGKLAGVFTILAIFISCLGLFGMASFVAEQRKKEIGVRKVLGASVVGLWRLLSTEFVVLVTISLLIAMPLANYFMQQWLSHYTYRVELSWWIFALTGAGALLITLATVSWQTVKASLANPVNSLKSE</sequence>
<feature type="domain" description="MacB-like periplasmic core" evidence="8">
    <location>
        <begin position="503"/>
        <end position="637"/>
    </location>
</feature>
<dbReference type="PANTHER" id="PTHR30572:SF18">
    <property type="entry name" value="ABC-TYPE MACROLIDE FAMILY EXPORT SYSTEM PERMEASE COMPONENT 2"/>
    <property type="match status" value="1"/>
</dbReference>
<accession>A0A556MWE4</accession>
<evidence type="ECO:0000313" key="9">
    <source>
        <dbReference type="EMBL" id="TSJ44183.1"/>
    </source>
</evidence>
<dbReference type="InterPro" id="IPR025857">
    <property type="entry name" value="MacB_PCD"/>
</dbReference>
<name>A0A556MWE4_9SPHI</name>
<protein>
    <submittedName>
        <fullName evidence="9">FtsX-like permease family protein</fullName>
    </submittedName>
</protein>
<feature type="transmembrane region" description="Helical" evidence="6">
    <location>
        <begin position="431"/>
        <end position="452"/>
    </location>
</feature>